<evidence type="ECO:0000313" key="2">
    <source>
        <dbReference type="Proteomes" id="UP001633002"/>
    </source>
</evidence>
<dbReference type="PANTHER" id="PTHR19446">
    <property type="entry name" value="REVERSE TRANSCRIPTASES"/>
    <property type="match status" value="1"/>
</dbReference>
<dbReference type="AlphaFoldDB" id="A0ABD3GPR7"/>
<reference evidence="1 2" key="1">
    <citation type="submission" date="2024-09" db="EMBL/GenBank/DDBJ databases">
        <title>Chromosome-scale assembly of Riccia sorocarpa.</title>
        <authorList>
            <person name="Paukszto L."/>
        </authorList>
    </citation>
    <scope>NUCLEOTIDE SEQUENCE [LARGE SCALE GENOMIC DNA]</scope>
    <source>
        <strain evidence="1">LP-2024</strain>
        <tissue evidence="1">Aerial parts of the thallus</tissue>
    </source>
</reference>
<organism evidence="1 2">
    <name type="scientific">Riccia sorocarpa</name>
    <dbReference type="NCBI Taxonomy" id="122646"/>
    <lineage>
        <taxon>Eukaryota</taxon>
        <taxon>Viridiplantae</taxon>
        <taxon>Streptophyta</taxon>
        <taxon>Embryophyta</taxon>
        <taxon>Marchantiophyta</taxon>
        <taxon>Marchantiopsida</taxon>
        <taxon>Marchantiidae</taxon>
        <taxon>Marchantiales</taxon>
        <taxon>Ricciaceae</taxon>
        <taxon>Riccia</taxon>
    </lineage>
</organism>
<dbReference type="Gene3D" id="3.60.10.10">
    <property type="entry name" value="Endonuclease/exonuclease/phosphatase"/>
    <property type="match status" value="1"/>
</dbReference>
<dbReference type="Proteomes" id="UP001633002">
    <property type="component" value="Unassembled WGS sequence"/>
</dbReference>
<proteinExistence type="predicted"/>
<dbReference type="SUPFAM" id="SSF56219">
    <property type="entry name" value="DNase I-like"/>
    <property type="match status" value="1"/>
</dbReference>
<keyword evidence="2" id="KW-1185">Reference proteome</keyword>
<sequence length="317" mass="35959">MITATSDQAGGTPRVISGEEQFQWSKLVQTLDLKDTFRRREVILKFSWDNKRLALLLAQQGSNQHDLSDGGRILKRLDRIYADRSLLQNSYTSQILSGSELNDHLPVIATFHLGQPTQHGKSSYRMNVAALRDPRLKGNLEQLWPQWQRKYDDSGTPPLHALKACLKRATKYVQLWGKKTAQKRKEKQNRLAVKILQESPATPQQQQAVEQLLATVEAQVSFPERVELQKDFSELELHIATKRLGKNKCPGPDGIPVEFFLTLWTTIAPLLLRATTEGLQTRQLIPFFNKGVITLLHKDGDTTLLKNKRPITLLSAV</sequence>
<dbReference type="InterPro" id="IPR036691">
    <property type="entry name" value="Endo/exonu/phosph_ase_sf"/>
</dbReference>
<name>A0ABD3GPR7_9MARC</name>
<accession>A0ABD3GPR7</accession>
<dbReference type="EMBL" id="JBJQOH010000007">
    <property type="protein sequence ID" value="KAL3681178.1"/>
    <property type="molecule type" value="Genomic_DNA"/>
</dbReference>
<comment type="caution">
    <text evidence="1">The sequence shown here is derived from an EMBL/GenBank/DDBJ whole genome shotgun (WGS) entry which is preliminary data.</text>
</comment>
<evidence type="ECO:0000313" key="1">
    <source>
        <dbReference type="EMBL" id="KAL3681178.1"/>
    </source>
</evidence>
<gene>
    <name evidence="1" type="ORF">R1sor_024134</name>
</gene>
<protein>
    <recommendedName>
        <fullName evidence="3">Reverse transcriptase</fullName>
    </recommendedName>
</protein>
<evidence type="ECO:0008006" key="3">
    <source>
        <dbReference type="Google" id="ProtNLM"/>
    </source>
</evidence>